<reference evidence="2 3" key="1">
    <citation type="journal article" date="2014" name="Genome Announc.">
        <title>Draft genome sequence of Sclerotinia borealis, a psychrophilic plant pathogenic fungus.</title>
        <authorList>
            <person name="Mardanov A.V."/>
            <person name="Beletsky A.V."/>
            <person name="Kadnikov V.V."/>
            <person name="Ignatov A.N."/>
            <person name="Ravin N.V."/>
        </authorList>
    </citation>
    <scope>NUCLEOTIDE SEQUENCE [LARGE SCALE GENOMIC DNA]</scope>
    <source>
        <strain evidence="3">F-4157</strain>
    </source>
</reference>
<protein>
    <submittedName>
        <fullName evidence="2">Uncharacterized protein</fullName>
    </submittedName>
</protein>
<gene>
    <name evidence="2" type="ORF">SBOR_5031</name>
</gene>
<name>W9CJB1_SCLBF</name>
<evidence type="ECO:0000313" key="2">
    <source>
        <dbReference type="EMBL" id="ESZ94620.1"/>
    </source>
</evidence>
<dbReference type="OrthoDB" id="3562853at2759"/>
<dbReference type="Proteomes" id="UP000019487">
    <property type="component" value="Unassembled WGS sequence"/>
</dbReference>
<feature type="compositionally biased region" description="Basic and acidic residues" evidence="1">
    <location>
        <begin position="327"/>
        <end position="336"/>
    </location>
</feature>
<keyword evidence="3" id="KW-1185">Reference proteome</keyword>
<evidence type="ECO:0000313" key="3">
    <source>
        <dbReference type="Proteomes" id="UP000019487"/>
    </source>
</evidence>
<feature type="region of interest" description="Disordered" evidence="1">
    <location>
        <begin position="101"/>
        <end position="120"/>
    </location>
</feature>
<organism evidence="2 3">
    <name type="scientific">Sclerotinia borealis (strain F-4128)</name>
    <dbReference type="NCBI Taxonomy" id="1432307"/>
    <lineage>
        <taxon>Eukaryota</taxon>
        <taxon>Fungi</taxon>
        <taxon>Dikarya</taxon>
        <taxon>Ascomycota</taxon>
        <taxon>Pezizomycotina</taxon>
        <taxon>Leotiomycetes</taxon>
        <taxon>Helotiales</taxon>
        <taxon>Sclerotiniaceae</taxon>
        <taxon>Sclerotinia</taxon>
    </lineage>
</organism>
<dbReference type="EMBL" id="AYSA01000235">
    <property type="protein sequence ID" value="ESZ94620.1"/>
    <property type="molecule type" value="Genomic_DNA"/>
</dbReference>
<dbReference type="AlphaFoldDB" id="W9CJB1"/>
<evidence type="ECO:0000256" key="1">
    <source>
        <dbReference type="SAM" id="MobiDB-lite"/>
    </source>
</evidence>
<sequence length="342" mass="39045">MVKLDFYDFRKAVSKIATDDLFTNWEEYLAMAERDYKLYGKAKIELKIEISTQLCKEQWPREESAQSKPPKQLLDDSNTHIKVLAQSTNEPRNMHIERVSPPVPANRNAHDEATAPISRQSGNSDVELIRPRNTSYTATPSSRLATNVSVSPFVSNGESSANTYSVTLPVSEVNIPLHGRVLKQKNCFQHCANVAIPYSDLDGPRWSNYRLDLTSVVNLQYCQLQLKRVTCAQSSESDKLRTKYCIIWPTYKPKFQTPAMLEEVQYVARFLHLLQGQEHFPRAENICDRYKQFEKAHPRHGAIFTKVGRRSLSKGGYVGNKSRKRPRGDEGNEQDRSGTYSN</sequence>
<accession>W9CJB1</accession>
<dbReference type="HOGENOM" id="CLU_811720_0_0_1"/>
<proteinExistence type="predicted"/>
<comment type="caution">
    <text evidence="2">The sequence shown here is derived from an EMBL/GenBank/DDBJ whole genome shotgun (WGS) entry which is preliminary data.</text>
</comment>
<feature type="region of interest" description="Disordered" evidence="1">
    <location>
        <begin position="314"/>
        <end position="342"/>
    </location>
</feature>